<dbReference type="RefSeq" id="WP_036722168.1">
    <property type="nucleotide sequence ID" value="NZ_JAGGLV010000019.1"/>
</dbReference>
<dbReference type="InterPro" id="IPR036061">
    <property type="entry name" value="CheW-like_dom_sf"/>
</dbReference>
<dbReference type="PANTHER" id="PTHR22617:SF23">
    <property type="entry name" value="CHEMOTAXIS PROTEIN CHEW"/>
    <property type="match status" value="1"/>
</dbReference>
<dbReference type="SUPFAM" id="SSF50341">
    <property type="entry name" value="CheW-like"/>
    <property type="match status" value="1"/>
</dbReference>
<organism evidence="2 3">
    <name type="scientific">Paenibacillus silagei</name>
    <dbReference type="NCBI Taxonomy" id="1670801"/>
    <lineage>
        <taxon>Bacteria</taxon>
        <taxon>Bacillati</taxon>
        <taxon>Bacillota</taxon>
        <taxon>Bacilli</taxon>
        <taxon>Bacillales</taxon>
        <taxon>Paenibacillaceae</taxon>
        <taxon>Paenibacillus</taxon>
    </lineage>
</organism>
<name>A0ABS4NX19_9BACL</name>
<accession>A0ABS4NX19</accession>
<dbReference type="EMBL" id="JAGGLV010000019">
    <property type="protein sequence ID" value="MBP2114607.1"/>
    <property type="molecule type" value="Genomic_DNA"/>
</dbReference>
<evidence type="ECO:0000313" key="3">
    <source>
        <dbReference type="Proteomes" id="UP000773462"/>
    </source>
</evidence>
<evidence type="ECO:0000313" key="2">
    <source>
        <dbReference type="EMBL" id="MBP2114607.1"/>
    </source>
</evidence>
<dbReference type="PROSITE" id="PS50851">
    <property type="entry name" value="CHEW"/>
    <property type="match status" value="1"/>
</dbReference>
<dbReference type="InterPro" id="IPR039315">
    <property type="entry name" value="CheW"/>
</dbReference>
<dbReference type="Proteomes" id="UP000773462">
    <property type="component" value="Unassembled WGS sequence"/>
</dbReference>
<feature type="domain" description="CheW-like" evidence="1">
    <location>
        <begin position="6"/>
        <end position="142"/>
    </location>
</feature>
<dbReference type="Pfam" id="PF01584">
    <property type="entry name" value="CheW"/>
    <property type="match status" value="1"/>
</dbReference>
<evidence type="ECO:0000259" key="1">
    <source>
        <dbReference type="PROSITE" id="PS50851"/>
    </source>
</evidence>
<dbReference type="PANTHER" id="PTHR22617">
    <property type="entry name" value="CHEMOTAXIS SENSOR HISTIDINE KINASE-RELATED"/>
    <property type="match status" value="1"/>
</dbReference>
<comment type="caution">
    <text evidence="2">The sequence shown here is derived from an EMBL/GenBank/DDBJ whole genome shotgun (WGS) entry which is preliminary data.</text>
</comment>
<gene>
    <name evidence="2" type="ORF">J2Z70_004790</name>
</gene>
<dbReference type="SMART" id="SM00260">
    <property type="entry name" value="CheW"/>
    <property type="match status" value="1"/>
</dbReference>
<protein>
    <submittedName>
        <fullName evidence="2">Purine-binding chemotaxis protein CheW</fullName>
    </submittedName>
</protein>
<reference evidence="2 3" key="1">
    <citation type="submission" date="2021-03" db="EMBL/GenBank/DDBJ databases">
        <title>Genomic Encyclopedia of Type Strains, Phase IV (KMG-IV): sequencing the most valuable type-strain genomes for metagenomic binning, comparative biology and taxonomic classification.</title>
        <authorList>
            <person name="Goeker M."/>
        </authorList>
    </citation>
    <scope>NUCLEOTIDE SEQUENCE [LARGE SCALE GENOMIC DNA]</scope>
    <source>
        <strain evidence="2 3">DSM 101953</strain>
    </source>
</reference>
<dbReference type="Gene3D" id="2.40.50.180">
    <property type="entry name" value="CheA-289, Domain 4"/>
    <property type="match status" value="1"/>
</dbReference>
<keyword evidence="3" id="KW-1185">Reference proteome</keyword>
<dbReference type="Gene3D" id="2.30.30.40">
    <property type="entry name" value="SH3 Domains"/>
    <property type="match status" value="1"/>
</dbReference>
<proteinExistence type="predicted"/>
<dbReference type="InterPro" id="IPR002545">
    <property type="entry name" value="CheW-lke_dom"/>
</dbReference>
<sequence length="142" mass="15943">METVLQKQYVEFGVDHEHYAIPISDVHEIIRMQEITEIPSSRHYVKGIINLRGKIVPVLSLRVLLQMEEVEPTKHTRILVVHHQEESLGVIVDNVNKVTTFSDIQPAQGSISGVSGSFFNGVGFSSSELVGILRLDEILLRD</sequence>